<dbReference type="AlphaFoldDB" id="A0A0L9USG9"/>
<protein>
    <submittedName>
        <fullName evidence="1">Uncharacterized protein</fullName>
    </submittedName>
</protein>
<evidence type="ECO:0000313" key="1">
    <source>
        <dbReference type="EMBL" id="KOM45703.1"/>
    </source>
</evidence>
<gene>
    <name evidence="1" type="ORF">LR48_Vigan06g100900</name>
</gene>
<sequence length="64" mass="7162">MTRNGKECVSCIILQNLRSADYADSLSELFRTASHPGEMLSVRAFAQQLVVRGLIHVVRSSRRS</sequence>
<organism evidence="1 2">
    <name type="scientific">Phaseolus angularis</name>
    <name type="common">Azuki bean</name>
    <name type="synonym">Vigna angularis</name>
    <dbReference type="NCBI Taxonomy" id="3914"/>
    <lineage>
        <taxon>Eukaryota</taxon>
        <taxon>Viridiplantae</taxon>
        <taxon>Streptophyta</taxon>
        <taxon>Embryophyta</taxon>
        <taxon>Tracheophyta</taxon>
        <taxon>Spermatophyta</taxon>
        <taxon>Magnoliopsida</taxon>
        <taxon>eudicotyledons</taxon>
        <taxon>Gunneridae</taxon>
        <taxon>Pentapetalae</taxon>
        <taxon>rosids</taxon>
        <taxon>fabids</taxon>
        <taxon>Fabales</taxon>
        <taxon>Fabaceae</taxon>
        <taxon>Papilionoideae</taxon>
        <taxon>50 kb inversion clade</taxon>
        <taxon>NPAAA clade</taxon>
        <taxon>indigoferoid/millettioid clade</taxon>
        <taxon>Phaseoleae</taxon>
        <taxon>Vigna</taxon>
    </lineage>
</organism>
<evidence type="ECO:0000313" key="2">
    <source>
        <dbReference type="Proteomes" id="UP000053144"/>
    </source>
</evidence>
<reference evidence="2" key="1">
    <citation type="journal article" date="2015" name="Proc. Natl. Acad. Sci. U.S.A.">
        <title>Genome sequencing of adzuki bean (Vigna angularis) provides insight into high starch and low fat accumulation and domestication.</title>
        <authorList>
            <person name="Yang K."/>
            <person name="Tian Z."/>
            <person name="Chen C."/>
            <person name="Luo L."/>
            <person name="Zhao B."/>
            <person name="Wang Z."/>
            <person name="Yu L."/>
            <person name="Li Y."/>
            <person name="Sun Y."/>
            <person name="Li W."/>
            <person name="Chen Y."/>
            <person name="Li Y."/>
            <person name="Zhang Y."/>
            <person name="Ai D."/>
            <person name="Zhao J."/>
            <person name="Shang C."/>
            <person name="Ma Y."/>
            <person name="Wu B."/>
            <person name="Wang M."/>
            <person name="Gao L."/>
            <person name="Sun D."/>
            <person name="Zhang P."/>
            <person name="Guo F."/>
            <person name="Wang W."/>
            <person name="Li Y."/>
            <person name="Wang J."/>
            <person name="Varshney R.K."/>
            <person name="Wang J."/>
            <person name="Ling H.Q."/>
            <person name="Wan P."/>
        </authorList>
    </citation>
    <scope>NUCLEOTIDE SEQUENCE</scope>
    <source>
        <strain evidence="2">cv. Jingnong 6</strain>
    </source>
</reference>
<name>A0A0L9USG9_PHAAN</name>
<dbReference type="Proteomes" id="UP000053144">
    <property type="component" value="Chromosome 6"/>
</dbReference>
<dbReference type="EMBL" id="CM003376">
    <property type="protein sequence ID" value="KOM45703.1"/>
    <property type="molecule type" value="Genomic_DNA"/>
</dbReference>
<dbReference type="Gramene" id="KOM45703">
    <property type="protein sequence ID" value="KOM45703"/>
    <property type="gene ID" value="LR48_Vigan06g100900"/>
</dbReference>
<accession>A0A0L9USG9</accession>
<proteinExistence type="predicted"/>